<gene>
    <name evidence="2" type="ORF">PVAP13_1KG336805</name>
</gene>
<proteinExistence type="predicted"/>
<dbReference type="EMBL" id="CM029037">
    <property type="protein sequence ID" value="KAG2659059.1"/>
    <property type="molecule type" value="Genomic_DNA"/>
</dbReference>
<evidence type="ECO:0000313" key="3">
    <source>
        <dbReference type="Proteomes" id="UP000823388"/>
    </source>
</evidence>
<accession>A0A8T0XUP1</accession>
<comment type="caution">
    <text evidence="2">The sequence shown here is derived from an EMBL/GenBank/DDBJ whole genome shotgun (WGS) entry which is preliminary data.</text>
</comment>
<dbReference type="Proteomes" id="UP000823388">
    <property type="component" value="Chromosome 1K"/>
</dbReference>
<protein>
    <submittedName>
        <fullName evidence="2">Uncharacterized protein</fullName>
    </submittedName>
</protein>
<reference evidence="2" key="1">
    <citation type="submission" date="2020-05" db="EMBL/GenBank/DDBJ databases">
        <title>WGS assembly of Panicum virgatum.</title>
        <authorList>
            <person name="Lovell J.T."/>
            <person name="Jenkins J."/>
            <person name="Shu S."/>
            <person name="Juenger T.E."/>
            <person name="Schmutz J."/>
        </authorList>
    </citation>
    <scope>NUCLEOTIDE SEQUENCE</scope>
    <source>
        <strain evidence="2">AP13</strain>
    </source>
</reference>
<organism evidence="2 3">
    <name type="scientific">Panicum virgatum</name>
    <name type="common">Blackwell switchgrass</name>
    <dbReference type="NCBI Taxonomy" id="38727"/>
    <lineage>
        <taxon>Eukaryota</taxon>
        <taxon>Viridiplantae</taxon>
        <taxon>Streptophyta</taxon>
        <taxon>Embryophyta</taxon>
        <taxon>Tracheophyta</taxon>
        <taxon>Spermatophyta</taxon>
        <taxon>Magnoliopsida</taxon>
        <taxon>Liliopsida</taxon>
        <taxon>Poales</taxon>
        <taxon>Poaceae</taxon>
        <taxon>PACMAD clade</taxon>
        <taxon>Panicoideae</taxon>
        <taxon>Panicodae</taxon>
        <taxon>Paniceae</taxon>
        <taxon>Panicinae</taxon>
        <taxon>Panicum</taxon>
        <taxon>Panicum sect. Hiantes</taxon>
    </lineage>
</organism>
<dbReference type="AlphaFoldDB" id="A0A8T0XUP1"/>
<evidence type="ECO:0000256" key="1">
    <source>
        <dbReference type="SAM" id="MobiDB-lite"/>
    </source>
</evidence>
<evidence type="ECO:0000313" key="2">
    <source>
        <dbReference type="EMBL" id="KAG2659059.1"/>
    </source>
</evidence>
<name>A0A8T0XUP1_PANVG</name>
<keyword evidence="3" id="KW-1185">Reference proteome</keyword>
<sequence>MDASAGSRRRRTETMTIQQGISGRRRRGDGGGDGVTRVVFKERGDGGGVSTRVSSFCSILRAVGFSLWKTQRARLFVAQQLSFTIWGSGPQLYASLLQIPSGASSPVLQP</sequence>
<feature type="region of interest" description="Disordered" evidence="1">
    <location>
        <begin position="1"/>
        <end position="35"/>
    </location>
</feature>